<protein>
    <recommendedName>
        <fullName evidence="5">Lipoprotein</fullName>
    </recommendedName>
</protein>
<sequence>MRDTLTKSLACTLPLATVLLTAACSGATPPSATRGPAAAATTSGSMPATAGAADPDAGSATPTPTWTVIADPTGPVPSAELAPDKGSMRALSTNFDFSSFSEHELKTWDITLKSTPDDGSRSDMYTALGGNSVKGKSHLFVFVYRNKQQAVTAIGCGYSQGDSATATQFMDDCARTQLTGVSSAQVVAYIQEERQLMTPLLVGAAASYSAPYRKIGSDTFSFLKGVGQEVLNIRGDINSPAN</sequence>
<dbReference type="PROSITE" id="PS51257">
    <property type="entry name" value="PROKAR_LIPOPROTEIN"/>
    <property type="match status" value="1"/>
</dbReference>
<feature type="signal peptide" evidence="2">
    <location>
        <begin position="1"/>
        <end position="22"/>
    </location>
</feature>
<feature type="region of interest" description="Disordered" evidence="1">
    <location>
        <begin position="28"/>
        <end position="77"/>
    </location>
</feature>
<evidence type="ECO:0000256" key="2">
    <source>
        <dbReference type="SAM" id="SignalP"/>
    </source>
</evidence>
<dbReference type="Proteomes" id="UP001592581">
    <property type="component" value="Unassembled WGS sequence"/>
</dbReference>
<evidence type="ECO:0000256" key="1">
    <source>
        <dbReference type="SAM" id="MobiDB-lite"/>
    </source>
</evidence>
<dbReference type="RefSeq" id="WP_380565181.1">
    <property type="nucleotide sequence ID" value="NZ_JBEUKS010000005.1"/>
</dbReference>
<evidence type="ECO:0008006" key="5">
    <source>
        <dbReference type="Google" id="ProtNLM"/>
    </source>
</evidence>
<accession>A0ABV6XN14</accession>
<dbReference type="EMBL" id="JBEUKS010000005">
    <property type="protein sequence ID" value="MFC1439659.1"/>
    <property type="molecule type" value="Genomic_DNA"/>
</dbReference>
<keyword evidence="4" id="KW-1185">Reference proteome</keyword>
<gene>
    <name evidence="3" type="ORF">ABUW04_15480</name>
</gene>
<name>A0ABV6XN14_9ACTN</name>
<feature type="chain" id="PRO_5045730272" description="Lipoprotein" evidence="2">
    <location>
        <begin position="23"/>
        <end position="242"/>
    </location>
</feature>
<evidence type="ECO:0000313" key="4">
    <source>
        <dbReference type="Proteomes" id="UP001592581"/>
    </source>
</evidence>
<comment type="caution">
    <text evidence="3">The sequence shown here is derived from an EMBL/GenBank/DDBJ whole genome shotgun (WGS) entry which is preliminary data.</text>
</comment>
<keyword evidence="2" id="KW-0732">Signal</keyword>
<organism evidence="3 4">
    <name type="scientific">Streptacidiphilus jeojiensis</name>
    <dbReference type="NCBI Taxonomy" id="3229225"/>
    <lineage>
        <taxon>Bacteria</taxon>
        <taxon>Bacillati</taxon>
        <taxon>Actinomycetota</taxon>
        <taxon>Actinomycetes</taxon>
        <taxon>Kitasatosporales</taxon>
        <taxon>Streptomycetaceae</taxon>
        <taxon>Streptacidiphilus</taxon>
    </lineage>
</organism>
<evidence type="ECO:0000313" key="3">
    <source>
        <dbReference type="EMBL" id="MFC1439659.1"/>
    </source>
</evidence>
<reference evidence="3 4" key="1">
    <citation type="submission" date="2024-06" db="EMBL/GenBank/DDBJ databases">
        <authorList>
            <person name="Lee S.D."/>
        </authorList>
    </citation>
    <scope>NUCLEOTIDE SEQUENCE [LARGE SCALE GENOMIC DNA]</scope>
    <source>
        <strain evidence="3 4">N1-10</strain>
    </source>
</reference>
<feature type="compositionally biased region" description="Low complexity" evidence="1">
    <location>
        <begin position="47"/>
        <end position="65"/>
    </location>
</feature>
<proteinExistence type="predicted"/>